<organism evidence="5 6">
    <name type="scientific">Bariatricus massiliensis</name>
    <dbReference type="NCBI Taxonomy" id="1745713"/>
    <lineage>
        <taxon>Bacteria</taxon>
        <taxon>Bacillati</taxon>
        <taxon>Bacillota</taxon>
        <taxon>Clostridia</taxon>
        <taxon>Lachnospirales</taxon>
        <taxon>Lachnospiraceae</taxon>
        <taxon>Bariatricus</taxon>
    </lineage>
</organism>
<dbReference type="Gene3D" id="3.10.129.10">
    <property type="entry name" value="Hotdog Thioesterase"/>
    <property type="match status" value="1"/>
</dbReference>
<accession>A0ABS8DE40</accession>
<reference evidence="5 6" key="1">
    <citation type="submission" date="2021-10" db="EMBL/GenBank/DDBJ databases">
        <title>Collection of gut derived symbiotic bacterial strains cultured from healthy donors.</title>
        <authorList>
            <person name="Lin H."/>
            <person name="Littmann E."/>
            <person name="Kohout C."/>
            <person name="Pamer E.G."/>
        </authorList>
    </citation>
    <scope>NUCLEOTIDE SEQUENCE [LARGE SCALE GENOMIC DNA]</scope>
    <source>
        <strain evidence="5 6">DFI.1.165</strain>
    </source>
</reference>
<evidence type="ECO:0000313" key="5">
    <source>
        <dbReference type="EMBL" id="MCB7386079.1"/>
    </source>
</evidence>
<dbReference type="PANTHER" id="PTHR11049:SF24">
    <property type="entry name" value="CYTOSOLIC ACYL COENZYME A THIOESTER HYDROLASE"/>
    <property type="match status" value="1"/>
</dbReference>
<feature type="domain" description="HotDog ACOT-type" evidence="4">
    <location>
        <begin position="7"/>
        <end position="118"/>
    </location>
</feature>
<dbReference type="PROSITE" id="PS51770">
    <property type="entry name" value="HOTDOG_ACOT"/>
    <property type="match status" value="1"/>
</dbReference>
<comment type="caution">
    <text evidence="5">The sequence shown here is derived from an EMBL/GenBank/DDBJ whole genome shotgun (WGS) entry which is preliminary data.</text>
</comment>
<dbReference type="SUPFAM" id="SSF54637">
    <property type="entry name" value="Thioesterase/thiol ester dehydrase-isomerase"/>
    <property type="match status" value="1"/>
</dbReference>
<evidence type="ECO:0000256" key="3">
    <source>
        <dbReference type="PROSITE-ProRule" id="PRU01106"/>
    </source>
</evidence>
<dbReference type="PANTHER" id="PTHR11049">
    <property type="entry name" value="ACYL COENZYME A THIOESTER HYDROLASE"/>
    <property type="match status" value="1"/>
</dbReference>
<comment type="similarity">
    <text evidence="1">Belongs to the acyl coenzyme A hydrolase family.</text>
</comment>
<dbReference type="InterPro" id="IPR040170">
    <property type="entry name" value="Cytosol_ACT"/>
</dbReference>
<dbReference type="RefSeq" id="WP_066732230.1">
    <property type="nucleotide sequence ID" value="NZ_JAJCIQ010000001.1"/>
</dbReference>
<dbReference type="InterPro" id="IPR029069">
    <property type="entry name" value="HotDog_dom_sf"/>
</dbReference>
<dbReference type="InterPro" id="IPR033120">
    <property type="entry name" value="HOTDOG_ACOT"/>
</dbReference>
<sequence length="156" mass="17688">MTERKVADSLVETIHMVRPQHLNSAGRLFGGTLMQWIDEVAGLVAKRHTHMNITTASVDNLNFLRSAFQKDVVVLIGKMTYVGRTSMEVRVDTYVESMDGVRKPINRAYVTLVALGEDGNPTEVPKLITETPGEKMEWEGALKRREMRDLRRKEGF</sequence>
<protein>
    <submittedName>
        <fullName evidence="5">Acyl-CoA thioesterase</fullName>
    </submittedName>
</protein>
<gene>
    <name evidence="5" type="ORF">LIZ65_02160</name>
</gene>
<keyword evidence="6" id="KW-1185">Reference proteome</keyword>
<proteinExistence type="inferred from homology"/>
<dbReference type="CDD" id="cd03442">
    <property type="entry name" value="BFIT_BACH"/>
    <property type="match status" value="1"/>
</dbReference>
<evidence type="ECO:0000256" key="2">
    <source>
        <dbReference type="ARBA" id="ARBA00022801"/>
    </source>
</evidence>
<name>A0ABS8DE40_9FIRM</name>
<evidence type="ECO:0000313" key="6">
    <source>
        <dbReference type="Proteomes" id="UP001299546"/>
    </source>
</evidence>
<keyword evidence="2 3" id="KW-0378">Hydrolase</keyword>
<dbReference type="Proteomes" id="UP001299546">
    <property type="component" value="Unassembled WGS sequence"/>
</dbReference>
<evidence type="ECO:0000259" key="4">
    <source>
        <dbReference type="PROSITE" id="PS51770"/>
    </source>
</evidence>
<dbReference type="Pfam" id="PF03061">
    <property type="entry name" value="4HBT"/>
    <property type="match status" value="1"/>
</dbReference>
<dbReference type="InterPro" id="IPR006683">
    <property type="entry name" value="Thioestr_dom"/>
</dbReference>
<evidence type="ECO:0000256" key="1">
    <source>
        <dbReference type="ARBA" id="ARBA00010458"/>
    </source>
</evidence>
<dbReference type="EMBL" id="JAJCIS010000001">
    <property type="protein sequence ID" value="MCB7386079.1"/>
    <property type="molecule type" value="Genomic_DNA"/>
</dbReference>